<evidence type="ECO:0000256" key="1">
    <source>
        <dbReference type="ARBA" id="ARBA00022448"/>
    </source>
</evidence>
<evidence type="ECO:0000313" key="6">
    <source>
        <dbReference type="Proteomes" id="UP000761423"/>
    </source>
</evidence>
<keyword evidence="1" id="KW-0813">Transport</keyword>
<evidence type="ECO:0000256" key="4">
    <source>
        <dbReference type="ARBA" id="ARBA00023004"/>
    </source>
</evidence>
<dbReference type="EMBL" id="JAAJBV010000005">
    <property type="protein sequence ID" value="NHM04684.1"/>
    <property type="molecule type" value="Genomic_DNA"/>
</dbReference>
<organism evidence="5 6">
    <name type="scientific">Flavobacterium celericrescens</name>
    <dbReference type="NCBI Taxonomy" id="2709780"/>
    <lineage>
        <taxon>Bacteria</taxon>
        <taxon>Pseudomonadati</taxon>
        <taxon>Bacteroidota</taxon>
        <taxon>Flavobacteriia</taxon>
        <taxon>Flavobacteriales</taxon>
        <taxon>Flavobacteriaceae</taxon>
        <taxon>Flavobacterium</taxon>
    </lineage>
</organism>
<dbReference type="SUPFAM" id="SSF46458">
    <property type="entry name" value="Globin-like"/>
    <property type="match status" value="1"/>
</dbReference>
<name>A0ABX0IC58_9FLAO</name>
<dbReference type="InterPro" id="IPR009050">
    <property type="entry name" value="Globin-like_sf"/>
</dbReference>
<keyword evidence="6" id="KW-1185">Reference proteome</keyword>
<dbReference type="Pfam" id="PF01152">
    <property type="entry name" value="Bac_globin"/>
    <property type="match status" value="1"/>
</dbReference>
<dbReference type="RefSeq" id="WP_166236722.1">
    <property type="nucleotide sequence ID" value="NZ_JAAJBV010000005.1"/>
</dbReference>
<accession>A0ABX0IC58</accession>
<evidence type="ECO:0000313" key="5">
    <source>
        <dbReference type="EMBL" id="NHM04684.1"/>
    </source>
</evidence>
<protein>
    <submittedName>
        <fullName evidence="5">Group III truncated hemoglobin</fullName>
    </submittedName>
</protein>
<dbReference type="Proteomes" id="UP000761423">
    <property type="component" value="Unassembled WGS sequence"/>
</dbReference>
<dbReference type="CDD" id="cd08916">
    <property type="entry name" value="TrHb3_P"/>
    <property type="match status" value="1"/>
</dbReference>
<keyword evidence="4" id="KW-0408">Iron</keyword>
<evidence type="ECO:0000256" key="3">
    <source>
        <dbReference type="ARBA" id="ARBA00022723"/>
    </source>
</evidence>
<gene>
    <name evidence="5" type="ORF">G4L40_08195</name>
</gene>
<keyword evidence="2" id="KW-0349">Heme</keyword>
<dbReference type="InterPro" id="IPR012292">
    <property type="entry name" value="Globin/Proto"/>
</dbReference>
<evidence type="ECO:0000256" key="2">
    <source>
        <dbReference type="ARBA" id="ARBA00022617"/>
    </source>
</evidence>
<dbReference type="Gene3D" id="1.10.490.10">
    <property type="entry name" value="Globins"/>
    <property type="match status" value="1"/>
</dbReference>
<dbReference type="InterPro" id="IPR001486">
    <property type="entry name" value="Hemoglobin_trunc"/>
</dbReference>
<sequence>MKTDIRNRKDIELLVDTFYDTIKTDAVIGFLFTEVAHVNWETHLPRMYDFWENILFYTGNYNGSPMQVHKELHSKCPMKPEHFEHWVIVFTTTVDQLFVGEKASEIKERALNIAQVIQYKTLGN</sequence>
<reference evidence="5 6" key="1">
    <citation type="submission" date="2020-02" db="EMBL/GenBank/DDBJ databases">
        <authorList>
            <person name="Chen W.-M."/>
        </authorList>
    </citation>
    <scope>NUCLEOTIDE SEQUENCE [LARGE SCALE GENOMIC DNA]</scope>
    <source>
        <strain evidence="5 6">TWA-26</strain>
    </source>
</reference>
<keyword evidence="3" id="KW-0479">Metal-binding</keyword>
<proteinExistence type="predicted"/>
<comment type="caution">
    <text evidence="5">The sequence shown here is derived from an EMBL/GenBank/DDBJ whole genome shotgun (WGS) entry which is preliminary data.</text>
</comment>